<accession>A0A371HZ45</accession>
<keyword evidence="2" id="KW-1185">Reference proteome</keyword>
<sequence length="220" mass="24709">MQPQSGGFRERDSSIDFLRLTRQSWPLFIPAQVVHAIRELLPLGLRCHHDLQVGGSTQEWWNSHLGNQFSQSSPVGARVTGRLKIGNWLQDPWEGEEQWGADPGILISFQAEFIKFLELEIPLFSCLVICHIALLDGPRLLNFPVKHLRLSICLGVICCSNPMCHPIFLKKGGHGSVAEVTPLVIDKHFWDTKPAENVGLKKVHYYLGIIGFGGNGFYPF</sequence>
<dbReference type="Proteomes" id="UP000257109">
    <property type="component" value="Unassembled WGS sequence"/>
</dbReference>
<dbReference type="EMBL" id="QJKJ01001349">
    <property type="protein sequence ID" value="RDY08052.1"/>
    <property type="molecule type" value="Genomic_DNA"/>
</dbReference>
<feature type="non-terminal residue" evidence="1">
    <location>
        <position position="1"/>
    </location>
</feature>
<organism evidence="1 2">
    <name type="scientific">Mucuna pruriens</name>
    <name type="common">Velvet bean</name>
    <name type="synonym">Dolichos pruriens</name>
    <dbReference type="NCBI Taxonomy" id="157652"/>
    <lineage>
        <taxon>Eukaryota</taxon>
        <taxon>Viridiplantae</taxon>
        <taxon>Streptophyta</taxon>
        <taxon>Embryophyta</taxon>
        <taxon>Tracheophyta</taxon>
        <taxon>Spermatophyta</taxon>
        <taxon>Magnoliopsida</taxon>
        <taxon>eudicotyledons</taxon>
        <taxon>Gunneridae</taxon>
        <taxon>Pentapetalae</taxon>
        <taxon>rosids</taxon>
        <taxon>fabids</taxon>
        <taxon>Fabales</taxon>
        <taxon>Fabaceae</taxon>
        <taxon>Papilionoideae</taxon>
        <taxon>50 kb inversion clade</taxon>
        <taxon>NPAAA clade</taxon>
        <taxon>indigoferoid/millettioid clade</taxon>
        <taxon>Phaseoleae</taxon>
        <taxon>Mucuna</taxon>
    </lineage>
</organism>
<reference evidence="1" key="1">
    <citation type="submission" date="2018-05" db="EMBL/GenBank/DDBJ databases">
        <title>Draft genome of Mucuna pruriens seed.</title>
        <authorList>
            <person name="Nnadi N.E."/>
            <person name="Vos R."/>
            <person name="Hasami M.H."/>
            <person name="Devisetty U.K."/>
            <person name="Aguiy J.C."/>
        </authorList>
    </citation>
    <scope>NUCLEOTIDE SEQUENCE [LARGE SCALE GENOMIC DNA]</scope>
    <source>
        <strain evidence="1">JCA_2017</strain>
    </source>
</reference>
<gene>
    <name evidence="1" type="ORF">CR513_07766</name>
</gene>
<dbReference type="AlphaFoldDB" id="A0A371HZ45"/>
<protein>
    <submittedName>
        <fullName evidence="1">Uncharacterized protein</fullName>
    </submittedName>
</protein>
<name>A0A371HZ45_MUCPR</name>
<evidence type="ECO:0000313" key="1">
    <source>
        <dbReference type="EMBL" id="RDY08052.1"/>
    </source>
</evidence>
<proteinExistence type="predicted"/>
<comment type="caution">
    <text evidence="1">The sequence shown here is derived from an EMBL/GenBank/DDBJ whole genome shotgun (WGS) entry which is preliminary data.</text>
</comment>
<evidence type="ECO:0000313" key="2">
    <source>
        <dbReference type="Proteomes" id="UP000257109"/>
    </source>
</evidence>